<dbReference type="EMBL" id="BAAANH010000004">
    <property type="protein sequence ID" value="GAA1761214.1"/>
    <property type="molecule type" value="Genomic_DNA"/>
</dbReference>
<accession>A0ABP4WUI9</accession>
<evidence type="ECO:0000313" key="2">
    <source>
        <dbReference type="EMBL" id="GAA1761214.1"/>
    </source>
</evidence>
<proteinExistence type="predicted"/>
<dbReference type="Proteomes" id="UP001500506">
    <property type="component" value="Unassembled WGS sequence"/>
</dbReference>
<reference evidence="3" key="1">
    <citation type="journal article" date="2019" name="Int. J. Syst. Evol. Microbiol.">
        <title>The Global Catalogue of Microorganisms (GCM) 10K type strain sequencing project: providing services to taxonomists for standard genome sequencing and annotation.</title>
        <authorList>
            <consortium name="The Broad Institute Genomics Platform"/>
            <consortium name="The Broad Institute Genome Sequencing Center for Infectious Disease"/>
            <person name="Wu L."/>
            <person name="Ma J."/>
        </authorList>
    </citation>
    <scope>NUCLEOTIDE SEQUENCE [LARGE SCALE GENOMIC DNA]</scope>
    <source>
        <strain evidence="3">JCM 14319</strain>
    </source>
</reference>
<dbReference type="RefSeq" id="WP_232497752.1">
    <property type="nucleotide sequence ID" value="NZ_BAAANH010000004.1"/>
</dbReference>
<gene>
    <name evidence="2" type="ORF">GCM10009747_20420</name>
</gene>
<name>A0ABP4WUI9_9MICO</name>
<evidence type="ECO:0000313" key="3">
    <source>
        <dbReference type="Proteomes" id="UP001500506"/>
    </source>
</evidence>
<comment type="caution">
    <text evidence="2">The sequence shown here is derived from an EMBL/GenBank/DDBJ whole genome shotgun (WGS) entry which is preliminary data.</text>
</comment>
<feature type="region of interest" description="Disordered" evidence="1">
    <location>
        <begin position="87"/>
        <end position="108"/>
    </location>
</feature>
<organism evidence="2 3">
    <name type="scientific">Agromyces humatus</name>
    <dbReference type="NCBI Taxonomy" id="279573"/>
    <lineage>
        <taxon>Bacteria</taxon>
        <taxon>Bacillati</taxon>
        <taxon>Actinomycetota</taxon>
        <taxon>Actinomycetes</taxon>
        <taxon>Micrococcales</taxon>
        <taxon>Microbacteriaceae</taxon>
        <taxon>Agromyces</taxon>
    </lineage>
</organism>
<sequence length="108" mass="12132">MAFRYEEQMQPPEPQRVTDVAITTHEHVYEVDPRLMERWVLQQAFPNWDSLRIMNARGDHLAWMHAHFANSVVTGSELLAEVDADDAARGAEAASGTESSTVTAPPDR</sequence>
<keyword evidence="3" id="KW-1185">Reference proteome</keyword>
<evidence type="ECO:0000256" key="1">
    <source>
        <dbReference type="SAM" id="MobiDB-lite"/>
    </source>
</evidence>
<feature type="compositionally biased region" description="Low complexity" evidence="1">
    <location>
        <begin position="90"/>
        <end position="108"/>
    </location>
</feature>
<protein>
    <submittedName>
        <fullName evidence="2">Uncharacterized protein</fullName>
    </submittedName>
</protein>